<dbReference type="GO" id="GO:0015740">
    <property type="term" value="P:C4-dicarboxylate transport"/>
    <property type="evidence" value="ECO:0007669"/>
    <property type="project" value="TreeGrafter"/>
</dbReference>
<dbReference type="STRING" id="930129.SAMN05216352_10452"/>
<evidence type="ECO:0000256" key="2">
    <source>
        <dbReference type="ARBA" id="ARBA00022448"/>
    </source>
</evidence>
<keyword evidence="4" id="KW-0997">Cell inner membrane</keyword>
<dbReference type="PANTHER" id="PTHR35011:SF5">
    <property type="entry name" value="SIALIC ACID TRAP TRANSPORTER SMALL PERMEASE PROTEIN SIAQ"/>
    <property type="match status" value="1"/>
</dbReference>
<comment type="similarity">
    <text evidence="8">Belongs to the TRAP transporter small permease family.</text>
</comment>
<proteinExistence type="inferred from homology"/>
<protein>
    <submittedName>
        <fullName evidence="11">TRAP-type C4-dicarboxylate transport system, small permease component</fullName>
    </submittedName>
</protein>
<gene>
    <name evidence="11" type="ORF">SAMN05216352_10452</name>
</gene>
<evidence type="ECO:0000256" key="7">
    <source>
        <dbReference type="ARBA" id="ARBA00023136"/>
    </source>
</evidence>
<evidence type="ECO:0000256" key="5">
    <source>
        <dbReference type="ARBA" id="ARBA00022692"/>
    </source>
</evidence>
<feature type="transmembrane region" description="Helical" evidence="9">
    <location>
        <begin position="44"/>
        <end position="61"/>
    </location>
</feature>
<sequence>MEKVFNKGVRVVLVSLFSIITLLAVLQIFTRFFGFPMSWPNEAMRFLFIWFVMLGSAYALREKKHIVVDFIGDSVPRKVTRIIDILVNVTILIFIGILIKYGFQVVEVTSIQTSSVLRISMGYVFLSVPIGGILMLLYTVLNIIDLVKEKGVSS</sequence>
<dbReference type="AlphaFoldDB" id="A0A1G8H0V3"/>
<evidence type="ECO:0000256" key="9">
    <source>
        <dbReference type="SAM" id="Phobius"/>
    </source>
</evidence>
<evidence type="ECO:0000256" key="8">
    <source>
        <dbReference type="ARBA" id="ARBA00038436"/>
    </source>
</evidence>
<dbReference type="OrthoDB" id="2086825at2"/>
<dbReference type="EMBL" id="FNDU01000004">
    <property type="protein sequence ID" value="SDI00120.1"/>
    <property type="molecule type" value="Genomic_DNA"/>
</dbReference>
<feature type="transmembrane region" description="Helical" evidence="9">
    <location>
        <begin position="82"/>
        <end position="103"/>
    </location>
</feature>
<feature type="transmembrane region" description="Helical" evidence="9">
    <location>
        <begin position="12"/>
        <end position="32"/>
    </location>
</feature>
<dbReference type="Pfam" id="PF04290">
    <property type="entry name" value="DctQ"/>
    <property type="match status" value="1"/>
</dbReference>
<evidence type="ECO:0000256" key="4">
    <source>
        <dbReference type="ARBA" id="ARBA00022519"/>
    </source>
</evidence>
<evidence type="ECO:0000313" key="12">
    <source>
        <dbReference type="Proteomes" id="UP000199017"/>
    </source>
</evidence>
<keyword evidence="3" id="KW-1003">Cell membrane</keyword>
<evidence type="ECO:0000313" key="11">
    <source>
        <dbReference type="EMBL" id="SDI00120.1"/>
    </source>
</evidence>
<dbReference type="GO" id="GO:0022857">
    <property type="term" value="F:transmembrane transporter activity"/>
    <property type="evidence" value="ECO:0007669"/>
    <property type="project" value="TreeGrafter"/>
</dbReference>
<feature type="transmembrane region" description="Helical" evidence="9">
    <location>
        <begin position="123"/>
        <end position="144"/>
    </location>
</feature>
<dbReference type="InterPro" id="IPR055348">
    <property type="entry name" value="DctQ"/>
</dbReference>
<accession>A0A1G8H0V3</accession>
<dbReference type="Proteomes" id="UP000199017">
    <property type="component" value="Unassembled WGS sequence"/>
</dbReference>
<keyword evidence="5 9" id="KW-0812">Transmembrane</keyword>
<evidence type="ECO:0000256" key="3">
    <source>
        <dbReference type="ARBA" id="ARBA00022475"/>
    </source>
</evidence>
<organism evidence="11 12">
    <name type="scientific">Alteribacillus bidgolensis</name>
    <dbReference type="NCBI Taxonomy" id="930129"/>
    <lineage>
        <taxon>Bacteria</taxon>
        <taxon>Bacillati</taxon>
        <taxon>Bacillota</taxon>
        <taxon>Bacilli</taxon>
        <taxon>Bacillales</taxon>
        <taxon>Bacillaceae</taxon>
        <taxon>Alteribacillus</taxon>
    </lineage>
</organism>
<keyword evidence="6 9" id="KW-1133">Transmembrane helix</keyword>
<feature type="domain" description="Tripartite ATP-independent periplasmic transporters DctQ component" evidence="10">
    <location>
        <begin position="20"/>
        <end position="148"/>
    </location>
</feature>
<comment type="subcellular location">
    <subcellularLocation>
        <location evidence="1">Cell inner membrane</location>
        <topology evidence="1">Multi-pass membrane protein</topology>
    </subcellularLocation>
</comment>
<keyword evidence="12" id="KW-1185">Reference proteome</keyword>
<dbReference type="InterPro" id="IPR007387">
    <property type="entry name" value="TRAP_DctQ"/>
</dbReference>
<dbReference type="GO" id="GO:0005886">
    <property type="term" value="C:plasma membrane"/>
    <property type="evidence" value="ECO:0007669"/>
    <property type="project" value="UniProtKB-SubCell"/>
</dbReference>
<evidence type="ECO:0000259" key="10">
    <source>
        <dbReference type="Pfam" id="PF04290"/>
    </source>
</evidence>
<name>A0A1G8H0V3_9BACI</name>
<evidence type="ECO:0000256" key="6">
    <source>
        <dbReference type="ARBA" id="ARBA00022989"/>
    </source>
</evidence>
<keyword evidence="7 9" id="KW-0472">Membrane</keyword>
<dbReference type="RefSeq" id="WP_091583381.1">
    <property type="nucleotide sequence ID" value="NZ_FNDU01000004.1"/>
</dbReference>
<reference evidence="11 12" key="1">
    <citation type="submission" date="2016-10" db="EMBL/GenBank/DDBJ databases">
        <authorList>
            <person name="de Groot N.N."/>
        </authorList>
    </citation>
    <scope>NUCLEOTIDE SEQUENCE [LARGE SCALE GENOMIC DNA]</scope>
    <source>
        <strain evidence="12">P4B,CCM 7963,CECT 7998,DSM 25260,IBRC-M 10614,KCTC 13821</strain>
    </source>
</reference>
<keyword evidence="2" id="KW-0813">Transport</keyword>
<evidence type="ECO:0000256" key="1">
    <source>
        <dbReference type="ARBA" id="ARBA00004429"/>
    </source>
</evidence>
<dbReference type="PANTHER" id="PTHR35011">
    <property type="entry name" value="2,3-DIKETO-L-GULONATE TRAP TRANSPORTER SMALL PERMEASE PROTEIN YIAM"/>
    <property type="match status" value="1"/>
</dbReference>